<protein>
    <recommendedName>
        <fullName evidence="3">N-acetyltransferase domain-containing protein</fullName>
    </recommendedName>
</protein>
<keyword evidence="2" id="KW-1185">Reference proteome</keyword>
<organism evidence="1 2">
    <name type="scientific">[Candida] subhashii</name>
    <dbReference type="NCBI Taxonomy" id="561895"/>
    <lineage>
        <taxon>Eukaryota</taxon>
        <taxon>Fungi</taxon>
        <taxon>Dikarya</taxon>
        <taxon>Ascomycota</taxon>
        <taxon>Saccharomycotina</taxon>
        <taxon>Pichiomycetes</taxon>
        <taxon>Debaryomycetaceae</taxon>
        <taxon>Spathaspora</taxon>
    </lineage>
</organism>
<sequence>MISSQTTITKSHKKTTTIDNGIKVLGYSDVRKAAECLLESFQDDALARMLVCHLPTEQQRRRCEILLYEAYLRQHIAKGLVLGQGESSDGFETVSIWSVPDSEERGLNSFPTLMEAGYGKLWNAIGEDGREKVFHGMLPLLHDSCERIINTDSRFKNKEIYTLVYVGSRQSARGKGNLRKLFEYMFNNYIDQDDNSIAYLESSSPTNIPIYERFGFRVVENIMLGDNSIDNAVEGRDYAIMNVMIRGVRGNDWTKDENTYSSRGKL</sequence>
<dbReference type="EMBL" id="JAGSYN010000114">
    <property type="protein sequence ID" value="KAG7663884.1"/>
    <property type="molecule type" value="Genomic_DNA"/>
</dbReference>
<dbReference type="PANTHER" id="PTHR42791:SF1">
    <property type="entry name" value="N-ACETYLTRANSFERASE DOMAIN-CONTAINING PROTEIN"/>
    <property type="match status" value="1"/>
</dbReference>
<dbReference type="InterPro" id="IPR052523">
    <property type="entry name" value="Trichothecene_AcTrans"/>
</dbReference>
<evidence type="ECO:0000313" key="1">
    <source>
        <dbReference type="EMBL" id="KAG7663884.1"/>
    </source>
</evidence>
<evidence type="ECO:0000313" key="2">
    <source>
        <dbReference type="Proteomes" id="UP000694255"/>
    </source>
</evidence>
<evidence type="ECO:0008006" key="3">
    <source>
        <dbReference type="Google" id="ProtNLM"/>
    </source>
</evidence>
<gene>
    <name evidence="1" type="ORF">J8A68_002572</name>
</gene>
<name>A0A8J5QCV2_9ASCO</name>
<accession>A0A8J5QCV2</accession>
<dbReference type="GeneID" id="73469373"/>
<dbReference type="OrthoDB" id="410198at2759"/>
<dbReference type="RefSeq" id="XP_049264116.1">
    <property type="nucleotide sequence ID" value="XM_049406337.1"/>
</dbReference>
<proteinExistence type="predicted"/>
<dbReference type="PANTHER" id="PTHR42791">
    <property type="entry name" value="GNAT FAMILY ACETYLTRANSFERASE"/>
    <property type="match status" value="1"/>
</dbReference>
<dbReference type="AlphaFoldDB" id="A0A8J5QCV2"/>
<comment type="caution">
    <text evidence="1">The sequence shown here is derived from an EMBL/GenBank/DDBJ whole genome shotgun (WGS) entry which is preliminary data.</text>
</comment>
<dbReference type="Proteomes" id="UP000694255">
    <property type="component" value="Unassembled WGS sequence"/>
</dbReference>
<reference evidence="1 2" key="1">
    <citation type="journal article" date="2021" name="DNA Res.">
        <title>Genome analysis of Candida subhashii reveals its hybrid nature and dual mitochondrial genome conformations.</title>
        <authorList>
            <person name="Mixao V."/>
            <person name="Hegedusova E."/>
            <person name="Saus E."/>
            <person name="Pryszcz L.P."/>
            <person name="Cillingova A."/>
            <person name="Nosek J."/>
            <person name="Gabaldon T."/>
        </authorList>
    </citation>
    <scope>NUCLEOTIDE SEQUENCE [LARGE SCALE GENOMIC DNA]</scope>
    <source>
        <strain evidence="1 2">CBS 10753</strain>
    </source>
</reference>